<evidence type="ECO:0008006" key="5">
    <source>
        <dbReference type="Google" id="ProtNLM"/>
    </source>
</evidence>
<dbReference type="PROSITE" id="PS51257">
    <property type="entry name" value="PROKAR_LIPOPROTEIN"/>
    <property type="match status" value="1"/>
</dbReference>
<evidence type="ECO:0000256" key="1">
    <source>
        <dbReference type="SAM" id="MobiDB-lite"/>
    </source>
</evidence>
<keyword evidence="2" id="KW-0732">Signal</keyword>
<dbReference type="AlphaFoldDB" id="A0AAE3ZS40"/>
<evidence type="ECO:0000313" key="4">
    <source>
        <dbReference type="Proteomes" id="UP001183629"/>
    </source>
</evidence>
<dbReference type="EMBL" id="JAVDYC010000001">
    <property type="protein sequence ID" value="MDR7325053.1"/>
    <property type="molecule type" value="Genomic_DNA"/>
</dbReference>
<evidence type="ECO:0000313" key="3">
    <source>
        <dbReference type="EMBL" id="MDR7325053.1"/>
    </source>
</evidence>
<feature type="compositionally biased region" description="Low complexity" evidence="1">
    <location>
        <begin position="246"/>
        <end position="259"/>
    </location>
</feature>
<dbReference type="Proteomes" id="UP001183629">
    <property type="component" value="Unassembled WGS sequence"/>
</dbReference>
<keyword evidence="4" id="KW-1185">Reference proteome</keyword>
<comment type="caution">
    <text evidence="3">The sequence shown here is derived from an EMBL/GenBank/DDBJ whole genome shotgun (WGS) entry which is preliminary data.</text>
</comment>
<proteinExistence type="predicted"/>
<protein>
    <recommendedName>
        <fullName evidence="5">Lipoprotein</fullName>
    </recommendedName>
</protein>
<feature type="signal peptide" evidence="2">
    <location>
        <begin position="1"/>
        <end position="21"/>
    </location>
</feature>
<accession>A0AAE3ZS40</accession>
<reference evidence="3 4" key="1">
    <citation type="submission" date="2023-07" db="EMBL/GenBank/DDBJ databases">
        <title>Sequencing the genomes of 1000 actinobacteria strains.</title>
        <authorList>
            <person name="Klenk H.-P."/>
        </authorList>
    </citation>
    <scope>NUCLEOTIDE SEQUENCE [LARGE SCALE GENOMIC DNA]</scope>
    <source>
        <strain evidence="3 4">DSM 44711</strain>
    </source>
</reference>
<organism evidence="3 4">
    <name type="scientific">Catenuloplanes niger</name>
    <dbReference type="NCBI Taxonomy" id="587534"/>
    <lineage>
        <taxon>Bacteria</taxon>
        <taxon>Bacillati</taxon>
        <taxon>Actinomycetota</taxon>
        <taxon>Actinomycetes</taxon>
        <taxon>Micromonosporales</taxon>
        <taxon>Micromonosporaceae</taxon>
        <taxon>Catenuloplanes</taxon>
    </lineage>
</organism>
<evidence type="ECO:0000256" key="2">
    <source>
        <dbReference type="SAM" id="SignalP"/>
    </source>
</evidence>
<dbReference type="RefSeq" id="WP_310419377.1">
    <property type="nucleotide sequence ID" value="NZ_JAVDYC010000001.1"/>
</dbReference>
<feature type="chain" id="PRO_5042132656" description="Lipoprotein" evidence="2">
    <location>
        <begin position="22"/>
        <end position="266"/>
    </location>
</feature>
<sequence length="266" mass="26911">MKALKTTVVAMSAVAVLGVAAGCGETGTGGGTSAPAGGTSAAAPAATPADPKEAFLQAFTAIEARHYAYSMSVDGTEASGVVYAPGKSSSNSTSGELEGTKFSTETVYADGKAFVKMDFGSGNSSLGIDADTWYELDLNVAKQLDYTFEQQAPLQPAFTTSIASVERDGDAGFTGVFDFAAASAGNPNPQTATLLKALGDAAKTATFAAKLDDAGNVTTLVLTIAKTDKTPEITQSLTYTEFGTAQAPAAPADAQPAPASLNDLYK</sequence>
<gene>
    <name evidence="3" type="ORF">J2S44_005303</name>
</gene>
<feature type="region of interest" description="Disordered" evidence="1">
    <location>
        <begin position="246"/>
        <end position="266"/>
    </location>
</feature>
<name>A0AAE3ZS40_9ACTN</name>